<keyword evidence="2" id="KW-1185">Reference proteome</keyword>
<accession>A0ABD5S4U5</accession>
<evidence type="ECO:0008006" key="3">
    <source>
        <dbReference type="Google" id="ProtNLM"/>
    </source>
</evidence>
<proteinExistence type="predicted"/>
<evidence type="ECO:0000313" key="1">
    <source>
        <dbReference type="EMBL" id="MFC6726654.1"/>
    </source>
</evidence>
<protein>
    <recommendedName>
        <fullName evidence="3">Small CPxCG-related zinc finger protein</fullName>
    </recommendedName>
</protein>
<comment type="caution">
    <text evidence="1">The sequence shown here is derived from an EMBL/GenBank/DDBJ whole genome shotgun (WGS) entry which is preliminary data.</text>
</comment>
<feature type="non-terminal residue" evidence="1">
    <location>
        <position position="65"/>
    </location>
</feature>
<dbReference type="Proteomes" id="UP001596328">
    <property type="component" value="Unassembled WGS sequence"/>
</dbReference>
<evidence type="ECO:0000313" key="2">
    <source>
        <dbReference type="Proteomes" id="UP001596328"/>
    </source>
</evidence>
<name>A0ABD5S4U5_9EURY</name>
<gene>
    <name evidence="1" type="ORF">ACFQE1_20245</name>
</gene>
<dbReference type="EMBL" id="JBHSWU010001289">
    <property type="protein sequence ID" value="MFC6726654.1"/>
    <property type="molecule type" value="Genomic_DNA"/>
</dbReference>
<organism evidence="1 2">
    <name type="scientific">Halobium palmae</name>
    <dbReference type="NCBI Taxonomy" id="1776492"/>
    <lineage>
        <taxon>Archaea</taxon>
        <taxon>Methanobacteriati</taxon>
        <taxon>Methanobacteriota</taxon>
        <taxon>Stenosarchaea group</taxon>
        <taxon>Halobacteria</taxon>
        <taxon>Halobacteriales</taxon>
        <taxon>Haloferacaceae</taxon>
        <taxon>Halobium</taxon>
    </lineage>
</organism>
<sequence length="65" mass="6719">MDTTPAFTGFRCTGCGEHVEGSEVGAESDTGDAPVASGRCPDCGAPLDPAYDYDAVYLVRASFDP</sequence>
<dbReference type="AlphaFoldDB" id="A0ABD5S4U5"/>
<reference evidence="1 2" key="1">
    <citation type="journal article" date="2019" name="Int. J. Syst. Evol. Microbiol.">
        <title>The Global Catalogue of Microorganisms (GCM) 10K type strain sequencing project: providing services to taxonomists for standard genome sequencing and annotation.</title>
        <authorList>
            <consortium name="The Broad Institute Genomics Platform"/>
            <consortium name="The Broad Institute Genome Sequencing Center for Infectious Disease"/>
            <person name="Wu L."/>
            <person name="Ma J."/>
        </authorList>
    </citation>
    <scope>NUCLEOTIDE SEQUENCE [LARGE SCALE GENOMIC DNA]</scope>
    <source>
        <strain evidence="1 2">NBRC 111368</strain>
    </source>
</reference>